<protein>
    <submittedName>
        <fullName evidence="2">Uncharacterized protein</fullName>
    </submittedName>
</protein>
<gene>
    <name evidence="2" type="ORF">E2C01_063938</name>
</gene>
<sequence>MRVRASRWHSKLSPASPALALPAPDEPRASREGQGVEAYEGRRGVAMLKGAVVVCVAAGSHRPGPGYQQ</sequence>
<dbReference type="Proteomes" id="UP000324222">
    <property type="component" value="Unassembled WGS sequence"/>
</dbReference>
<proteinExistence type="predicted"/>
<evidence type="ECO:0000256" key="1">
    <source>
        <dbReference type="SAM" id="MobiDB-lite"/>
    </source>
</evidence>
<evidence type="ECO:0000313" key="2">
    <source>
        <dbReference type="EMBL" id="MPC69706.1"/>
    </source>
</evidence>
<dbReference type="AlphaFoldDB" id="A0A5B7HIE9"/>
<organism evidence="2 3">
    <name type="scientific">Portunus trituberculatus</name>
    <name type="common">Swimming crab</name>
    <name type="synonym">Neptunus trituberculatus</name>
    <dbReference type="NCBI Taxonomy" id="210409"/>
    <lineage>
        <taxon>Eukaryota</taxon>
        <taxon>Metazoa</taxon>
        <taxon>Ecdysozoa</taxon>
        <taxon>Arthropoda</taxon>
        <taxon>Crustacea</taxon>
        <taxon>Multicrustacea</taxon>
        <taxon>Malacostraca</taxon>
        <taxon>Eumalacostraca</taxon>
        <taxon>Eucarida</taxon>
        <taxon>Decapoda</taxon>
        <taxon>Pleocyemata</taxon>
        <taxon>Brachyura</taxon>
        <taxon>Eubrachyura</taxon>
        <taxon>Portunoidea</taxon>
        <taxon>Portunidae</taxon>
        <taxon>Portuninae</taxon>
        <taxon>Portunus</taxon>
    </lineage>
</organism>
<evidence type="ECO:0000313" key="3">
    <source>
        <dbReference type="Proteomes" id="UP000324222"/>
    </source>
</evidence>
<reference evidence="2 3" key="1">
    <citation type="submission" date="2019-05" db="EMBL/GenBank/DDBJ databases">
        <title>Another draft genome of Portunus trituberculatus and its Hox gene families provides insights of decapod evolution.</title>
        <authorList>
            <person name="Jeong J.-H."/>
            <person name="Song I."/>
            <person name="Kim S."/>
            <person name="Choi T."/>
            <person name="Kim D."/>
            <person name="Ryu S."/>
            <person name="Kim W."/>
        </authorList>
    </citation>
    <scope>NUCLEOTIDE SEQUENCE [LARGE SCALE GENOMIC DNA]</scope>
    <source>
        <tissue evidence="2">Muscle</tissue>
    </source>
</reference>
<comment type="caution">
    <text evidence="2">The sequence shown here is derived from an EMBL/GenBank/DDBJ whole genome shotgun (WGS) entry which is preliminary data.</text>
</comment>
<accession>A0A5B7HIE9</accession>
<dbReference type="EMBL" id="VSRR010029855">
    <property type="protein sequence ID" value="MPC69706.1"/>
    <property type="molecule type" value="Genomic_DNA"/>
</dbReference>
<name>A0A5B7HIE9_PORTR</name>
<feature type="compositionally biased region" description="Basic residues" evidence="1">
    <location>
        <begin position="1"/>
        <end position="10"/>
    </location>
</feature>
<feature type="region of interest" description="Disordered" evidence="1">
    <location>
        <begin position="1"/>
        <end position="36"/>
    </location>
</feature>
<keyword evidence="3" id="KW-1185">Reference proteome</keyword>
<feature type="compositionally biased region" description="Low complexity" evidence="1">
    <location>
        <begin position="12"/>
        <end position="23"/>
    </location>
</feature>